<reference evidence="1 2" key="1">
    <citation type="submission" date="2016-10" db="EMBL/GenBank/DDBJ databases">
        <authorList>
            <person name="de Groot N.N."/>
        </authorList>
    </citation>
    <scope>NUCLEOTIDE SEQUENCE [LARGE SCALE GENOMIC DNA]</scope>
    <source>
        <strain evidence="1 2">DSM 18180</strain>
    </source>
</reference>
<accession>A0A1K2ICU8</accession>
<evidence type="ECO:0000313" key="2">
    <source>
        <dbReference type="Proteomes" id="UP000182544"/>
    </source>
</evidence>
<protein>
    <submittedName>
        <fullName evidence="1">Uncharacterized protein</fullName>
    </submittedName>
</protein>
<dbReference type="Proteomes" id="UP000182544">
    <property type="component" value="Unassembled WGS sequence"/>
</dbReference>
<evidence type="ECO:0000313" key="1">
    <source>
        <dbReference type="EMBL" id="SFZ90260.1"/>
    </source>
</evidence>
<name>A0A1K2ICU8_9FLAO</name>
<gene>
    <name evidence="1" type="ORF">SAMN05428642_101832</name>
</gene>
<dbReference type="AlphaFoldDB" id="A0A1K2ICU8"/>
<dbReference type="EMBL" id="FPKV01000001">
    <property type="protein sequence ID" value="SFZ90260.1"/>
    <property type="molecule type" value="Genomic_DNA"/>
</dbReference>
<organism evidence="1 2">
    <name type="scientific">Flaviramulus basaltis</name>
    <dbReference type="NCBI Taxonomy" id="369401"/>
    <lineage>
        <taxon>Bacteria</taxon>
        <taxon>Pseudomonadati</taxon>
        <taxon>Bacteroidota</taxon>
        <taxon>Flavobacteriia</taxon>
        <taxon>Flavobacteriales</taxon>
        <taxon>Flavobacteriaceae</taxon>
        <taxon>Flaviramulus</taxon>
    </lineage>
</organism>
<dbReference type="OrthoDB" id="1447730at2"/>
<sequence>MIIFFEELQSDFLSRSNVIANKKLYIQDELKQIDTFFNHQNFNVTTNNLFDNINNSYKPKIETIKKVFSEVKYGWDTFIKAYEHYYYNGKEIKFIPFEKGSDITQLQNDRFNERYEKYHIQGLEFGKYVLWLKEPEIKQNGKSNPSYLSHKQKLLALQYLGLNLVGIDDTKAGFVLSKILDLDETNTRKYIPKIYHNSKDNDVRTKRNFEKLLKLFENEQFEDVSKKIEQDINSLK</sequence>
<keyword evidence="2" id="KW-1185">Reference proteome</keyword>
<dbReference type="STRING" id="369401.SAMN05428642_101832"/>
<proteinExistence type="predicted"/>
<dbReference type="RefSeq" id="WP_072400469.1">
    <property type="nucleotide sequence ID" value="NZ_FPKV01000001.1"/>
</dbReference>